<dbReference type="Gene3D" id="1.10.357.10">
    <property type="entry name" value="Tetracycline Repressor, domain 2"/>
    <property type="match status" value="1"/>
</dbReference>
<evidence type="ECO:0000259" key="5">
    <source>
        <dbReference type="PROSITE" id="PS50977"/>
    </source>
</evidence>
<evidence type="ECO:0000256" key="4">
    <source>
        <dbReference type="PROSITE-ProRule" id="PRU00335"/>
    </source>
</evidence>
<dbReference type="PROSITE" id="PS50977">
    <property type="entry name" value="HTH_TETR_2"/>
    <property type="match status" value="1"/>
</dbReference>
<sequence length="205" mass="22333">MRSRPRGPAKTDQRRCKGEATRRRILDAAMLIVAQEGYHAATHQRIARAAGLVRTAINYHFPDPDQLSEALVLHLHRLRAERVAATVGAPEVSNSHSSAIEAYWALLRETPFVAMAELECCARTDHDLRARLAAARCSSALDGDQRPAVDPPAGVGPNLDRLSVYLLEGLARGVGHGGGGFLERRVLGILKRAAEEARELEPLRG</sequence>
<organism evidence="6 7">
    <name type="scientific">Phenylobacterium ferrooxidans</name>
    <dbReference type="NCBI Taxonomy" id="2982689"/>
    <lineage>
        <taxon>Bacteria</taxon>
        <taxon>Pseudomonadati</taxon>
        <taxon>Pseudomonadota</taxon>
        <taxon>Alphaproteobacteria</taxon>
        <taxon>Caulobacterales</taxon>
        <taxon>Caulobacteraceae</taxon>
        <taxon>Phenylobacterium</taxon>
    </lineage>
</organism>
<feature type="domain" description="HTH tetR-type" evidence="5">
    <location>
        <begin position="19"/>
        <end position="79"/>
    </location>
</feature>
<dbReference type="InterPro" id="IPR009057">
    <property type="entry name" value="Homeodomain-like_sf"/>
</dbReference>
<dbReference type="RefSeq" id="WP_377367275.1">
    <property type="nucleotide sequence ID" value="NZ_JAOTJD010000003.1"/>
</dbReference>
<dbReference type="InterPro" id="IPR001647">
    <property type="entry name" value="HTH_TetR"/>
</dbReference>
<keyword evidence="7" id="KW-1185">Reference proteome</keyword>
<evidence type="ECO:0000256" key="3">
    <source>
        <dbReference type="ARBA" id="ARBA00023163"/>
    </source>
</evidence>
<comment type="caution">
    <text evidence="6">The sequence shown here is derived from an EMBL/GenBank/DDBJ whole genome shotgun (WGS) entry which is preliminary data.</text>
</comment>
<evidence type="ECO:0000256" key="1">
    <source>
        <dbReference type="ARBA" id="ARBA00023015"/>
    </source>
</evidence>
<dbReference type="Pfam" id="PF00440">
    <property type="entry name" value="TetR_N"/>
    <property type="match status" value="1"/>
</dbReference>
<gene>
    <name evidence="6" type="ORF">OCL97_02450</name>
</gene>
<keyword evidence="2 4" id="KW-0238">DNA-binding</keyword>
<proteinExistence type="predicted"/>
<reference evidence="6 7" key="1">
    <citation type="submission" date="2022-09" db="EMBL/GenBank/DDBJ databases">
        <title>New species of Phenylobacterium.</title>
        <authorList>
            <person name="Mieszkin S."/>
        </authorList>
    </citation>
    <scope>NUCLEOTIDE SEQUENCE [LARGE SCALE GENOMIC DNA]</scope>
    <source>
        <strain evidence="6 7">HK31-G</strain>
    </source>
</reference>
<evidence type="ECO:0000313" key="6">
    <source>
        <dbReference type="EMBL" id="MFD3262821.1"/>
    </source>
</evidence>
<evidence type="ECO:0000313" key="7">
    <source>
        <dbReference type="Proteomes" id="UP001598130"/>
    </source>
</evidence>
<dbReference type="InterPro" id="IPR050109">
    <property type="entry name" value="HTH-type_TetR-like_transc_reg"/>
</dbReference>
<evidence type="ECO:0000256" key="2">
    <source>
        <dbReference type="ARBA" id="ARBA00023125"/>
    </source>
</evidence>
<dbReference type="PRINTS" id="PR00455">
    <property type="entry name" value="HTHTETR"/>
</dbReference>
<accession>A0ABW6CM52</accession>
<dbReference type="PANTHER" id="PTHR30055">
    <property type="entry name" value="HTH-TYPE TRANSCRIPTIONAL REGULATOR RUTR"/>
    <property type="match status" value="1"/>
</dbReference>
<protein>
    <submittedName>
        <fullName evidence="6">TetR/AcrR family transcriptional regulator</fullName>
    </submittedName>
</protein>
<name>A0ABW6CM52_9CAUL</name>
<keyword evidence="1" id="KW-0805">Transcription regulation</keyword>
<dbReference type="EMBL" id="JAOTJD010000003">
    <property type="protein sequence ID" value="MFD3262821.1"/>
    <property type="molecule type" value="Genomic_DNA"/>
</dbReference>
<dbReference type="Proteomes" id="UP001598130">
    <property type="component" value="Unassembled WGS sequence"/>
</dbReference>
<dbReference type="PANTHER" id="PTHR30055:SF234">
    <property type="entry name" value="HTH-TYPE TRANSCRIPTIONAL REGULATOR BETI"/>
    <property type="match status" value="1"/>
</dbReference>
<keyword evidence="3" id="KW-0804">Transcription</keyword>
<dbReference type="SUPFAM" id="SSF46689">
    <property type="entry name" value="Homeodomain-like"/>
    <property type="match status" value="1"/>
</dbReference>
<feature type="DNA-binding region" description="H-T-H motif" evidence="4">
    <location>
        <begin position="42"/>
        <end position="61"/>
    </location>
</feature>